<keyword evidence="2" id="KW-1185">Reference proteome</keyword>
<organism evidence="1 2">
    <name type="scientific">Poseidonibacter ostreae</name>
    <dbReference type="NCBI Taxonomy" id="2654171"/>
    <lineage>
        <taxon>Bacteria</taxon>
        <taxon>Pseudomonadati</taxon>
        <taxon>Campylobacterota</taxon>
        <taxon>Epsilonproteobacteria</taxon>
        <taxon>Campylobacterales</taxon>
        <taxon>Arcobacteraceae</taxon>
        <taxon>Poseidonibacter</taxon>
    </lineage>
</organism>
<dbReference type="GO" id="GO:0003677">
    <property type="term" value="F:DNA binding"/>
    <property type="evidence" value="ECO:0007669"/>
    <property type="project" value="UniProtKB-KW"/>
</dbReference>
<evidence type="ECO:0000313" key="2">
    <source>
        <dbReference type="Proteomes" id="UP000461010"/>
    </source>
</evidence>
<protein>
    <submittedName>
        <fullName evidence="1">DNA-binding protein</fullName>
    </submittedName>
</protein>
<sequence length="65" mass="7537">MSISKLKEDIIKEKLRAKTIAYRYEVGLSTVWLYAKQGKLTPIKISKRVTLFDIDEVSAFFNGKR</sequence>
<keyword evidence="1" id="KW-0238">DNA-binding</keyword>
<comment type="caution">
    <text evidence="1">The sequence shown here is derived from an EMBL/GenBank/DDBJ whole genome shotgun (WGS) entry which is preliminary data.</text>
</comment>
<reference evidence="1 2" key="1">
    <citation type="submission" date="2019-10" db="EMBL/GenBank/DDBJ databases">
        <title>Poseidonibacter ostreae sp. nov., isolated from the gut of the Ostrea denselamellosa.</title>
        <authorList>
            <person name="Choi A."/>
        </authorList>
    </citation>
    <scope>NUCLEOTIDE SEQUENCE [LARGE SCALE GENOMIC DNA]</scope>
    <source>
        <strain evidence="1 2">SJOD-M-5</strain>
    </source>
</reference>
<accession>A0ABQ6VJD7</accession>
<gene>
    <name evidence="1" type="ORF">GBG18_11970</name>
</gene>
<dbReference type="Proteomes" id="UP000461010">
    <property type="component" value="Unassembled WGS sequence"/>
</dbReference>
<evidence type="ECO:0000313" key="1">
    <source>
        <dbReference type="EMBL" id="KAB7888966.1"/>
    </source>
</evidence>
<dbReference type="EMBL" id="WFKJ01000042">
    <property type="protein sequence ID" value="KAB7888966.1"/>
    <property type="molecule type" value="Genomic_DNA"/>
</dbReference>
<proteinExistence type="predicted"/>
<name>A0ABQ6VJD7_9BACT</name>